<evidence type="ECO:0000313" key="1">
    <source>
        <dbReference type="EMBL" id="SPF30987.1"/>
    </source>
</evidence>
<proteinExistence type="predicted"/>
<dbReference type="Proteomes" id="UP000244932">
    <property type="component" value="Unassembled WGS sequence"/>
</dbReference>
<name>A0A2R8AFK7_9RHOB</name>
<gene>
    <name evidence="1" type="ORF">POI8812_03334</name>
</gene>
<accession>A0A2R8AFK7</accession>
<organism evidence="1 2">
    <name type="scientific">Pontivivens insulae</name>
    <dbReference type="NCBI Taxonomy" id="1639689"/>
    <lineage>
        <taxon>Bacteria</taxon>
        <taxon>Pseudomonadati</taxon>
        <taxon>Pseudomonadota</taxon>
        <taxon>Alphaproteobacteria</taxon>
        <taxon>Rhodobacterales</taxon>
        <taxon>Paracoccaceae</taxon>
        <taxon>Pontivivens</taxon>
    </lineage>
</organism>
<keyword evidence="2" id="KW-1185">Reference proteome</keyword>
<sequence length="48" mass="5046">MGTTRPLGLGLEGNEQGGRRCVVPVGQALFAPAQSVNIDRKLPYGCFA</sequence>
<reference evidence="1 2" key="1">
    <citation type="submission" date="2018-03" db="EMBL/GenBank/DDBJ databases">
        <authorList>
            <person name="Keele B.F."/>
        </authorList>
    </citation>
    <scope>NUCLEOTIDE SEQUENCE [LARGE SCALE GENOMIC DNA]</scope>
    <source>
        <strain evidence="1 2">CeCT 8812</strain>
    </source>
</reference>
<dbReference type="AlphaFoldDB" id="A0A2R8AFK7"/>
<evidence type="ECO:0000313" key="2">
    <source>
        <dbReference type="Proteomes" id="UP000244932"/>
    </source>
</evidence>
<protein>
    <submittedName>
        <fullName evidence="1">Uncharacterized protein</fullName>
    </submittedName>
</protein>
<dbReference type="EMBL" id="OMKW01000004">
    <property type="protein sequence ID" value="SPF30987.1"/>
    <property type="molecule type" value="Genomic_DNA"/>
</dbReference>